<sequence length="214" mass="22938">MHGLLVDFKTLAPGLGTALQLAGLSLALAFVLGLVLALLVDAKRRAVRIVALTVVEVGRGLPLLVILYLIYRGLPQAGVSLDPMPAAVVGFTWSIGAYACEIMRSSLNAVPPGQREAAKALGLTPRSAYRDILLPQAARIAIPPLMNLAIKAFQLTSLAYTITLSEVMQAAYLRGSVTFEYLRTFVAAAVLYAAIAIVASVLVRRFERKLSRHL</sequence>
<reference evidence="10 11" key="1">
    <citation type="journal article" date="2019" name="Int. J. Syst. Evol. Microbiol.">
        <title>The Global Catalogue of Microorganisms (GCM) 10K type strain sequencing project: providing services to taxonomists for standard genome sequencing and annotation.</title>
        <authorList>
            <consortium name="The Broad Institute Genomics Platform"/>
            <consortium name="The Broad Institute Genome Sequencing Center for Infectious Disease"/>
            <person name="Wu L."/>
            <person name="Ma J."/>
        </authorList>
    </citation>
    <scope>NUCLEOTIDE SEQUENCE [LARGE SCALE GENOMIC DNA]</scope>
    <source>
        <strain evidence="10 11">JCM 15933</strain>
    </source>
</reference>
<evidence type="ECO:0000313" key="10">
    <source>
        <dbReference type="EMBL" id="GAA1558689.1"/>
    </source>
</evidence>
<keyword evidence="4 8" id="KW-0812">Transmembrane</keyword>
<dbReference type="PROSITE" id="PS50928">
    <property type="entry name" value="ABC_TM1"/>
    <property type="match status" value="1"/>
</dbReference>
<proteinExistence type="inferred from homology"/>
<evidence type="ECO:0000256" key="6">
    <source>
        <dbReference type="ARBA" id="ARBA00022989"/>
    </source>
</evidence>
<name>A0ABN2CH87_9ACTN</name>
<dbReference type="InterPro" id="IPR010065">
    <property type="entry name" value="AA_ABC_transptr_permease_3TM"/>
</dbReference>
<protein>
    <recommendedName>
        <fullName evidence="9">ABC transmembrane type-1 domain-containing protein</fullName>
    </recommendedName>
</protein>
<feature type="transmembrane region" description="Helical" evidence="8">
    <location>
        <begin position="184"/>
        <end position="203"/>
    </location>
</feature>
<evidence type="ECO:0000256" key="4">
    <source>
        <dbReference type="ARBA" id="ARBA00022692"/>
    </source>
</evidence>
<comment type="similarity">
    <text evidence="8">Belongs to the binding-protein-dependent transport system permease family.</text>
</comment>
<dbReference type="InterPro" id="IPR043429">
    <property type="entry name" value="ArtM/GltK/GlnP/TcyL/YhdX-like"/>
</dbReference>
<feature type="transmembrane region" description="Helical" evidence="8">
    <location>
        <begin position="20"/>
        <end position="40"/>
    </location>
</feature>
<gene>
    <name evidence="10" type="ORF">GCM10009827_094590</name>
</gene>
<dbReference type="InterPro" id="IPR000515">
    <property type="entry name" value="MetI-like"/>
</dbReference>
<comment type="subcellular location">
    <subcellularLocation>
        <location evidence="1 8">Cell membrane</location>
        <topology evidence="1 8">Multi-pass membrane protein</topology>
    </subcellularLocation>
</comment>
<organism evidence="10 11">
    <name type="scientific">Dactylosporangium maewongense</name>
    <dbReference type="NCBI Taxonomy" id="634393"/>
    <lineage>
        <taxon>Bacteria</taxon>
        <taxon>Bacillati</taxon>
        <taxon>Actinomycetota</taxon>
        <taxon>Actinomycetes</taxon>
        <taxon>Micromonosporales</taxon>
        <taxon>Micromonosporaceae</taxon>
        <taxon>Dactylosporangium</taxon>
    </lineage>
</organism>
<keyword evidence="2 8" id="KW-0813">Transport</keyword>
<keyword evidence="11" id="KW-1185">Reference proteome</keyword>
<evidence type="ECO:0000256" key="7">
    <source>
        <dbReference type="ARBA" id="ARBA00023136"/>
    </source>
</evidence>
<keyword evidence="7 8" id="KW-0472">Membrane</keyword>
<dbReference type="SUPFAM" id="SSF161098">
    <property type="entry name" value="MetI-like"/>
    <property type="match status" value="1"/>
</dbReference>
<dbReference type="Proteomes" id="UP001501470">
    <property type="component" value="Unassembled WGS sequence"/>
</dbReference>
<dbReference type="RefSeq" id="WP_344511284.1">
    <property type="nucleotide sequence ID" value="NZ_BAAAQD010000027.1"/>
</dbReference>
<keyword evidence="5" id="KW-0029">Amino-acid transport</keyword>
<dbReference type="NCBIfam" id="TIGR01726">
    <property type="entry name" value="HEQRo_perm_3TM"/>
    <property type="match status" value="1"/>
</dbReference>
<evidence type="ECO:0000256" key="8">
    <source>
        <dbReference type="RuleBase" id="RU363032"/>
    </source>
</evidence>
<dbReference type="PANTHER" id="PTHR30614:SF0">
    <property type="entry name" value="L-CYSTINE TRANSPORT SYSTEM PERMEASE PROTEIN TCYL"/>
    <property type="match status" value="1"/>
</dbReference>
<evidence type="ECO:0000256" key="1">
    <source>
        <dbReference type="ARBA" id="ARBA00004651"/>
    </source>
</evidence>
<evidence type="ECO:0000313" key="11">
    <source>
        <dbReference type="Proteomes" id="UP001501470"/>
    </source>
</evidence>
<feature type="transmembrane region" description="Helical" evidence="8">
    <location>
        <begin position="49"/>
        <end position="71"/>
    </location>
</feature>
<comment type="caution">
    <text evidence="10">The sequence shown here is derived from an EMBL/GenBank/DDBJ whole genome shotgun (WGS) entry which is preliminary data.</text>
</comment>
<dbReference type="Gene3D" id="1.10.3720.10">
    <property type="entry name" value="MetI-like"/>
    <property type="match status" value="1"/>
</dbReference>
<evidence type="ECO:0000256" key="2">
    <source>
        <dbReference type="ARBA" id="ARBA00022448"/>
    </source>
</evidence>
<dbReference type="PANTHER" id="PTHR30614">
    <property type="entry name" value="MEMBRANE COMPONENT OF AMINO ACID ABC TRANSPORTER"/>
    <property type="match status" value="1"/>
</dbReference>
<feature type="domain" description="ABC transmembrane type-1" evidence="9">
    <location>
        <begin position="15"/>
        <end position="203"/>
    </location>
</feature>
<keyword evidence="3" id="KW-1003">Cell membrane</keyword>
<evidence type="ECO:0000259" key="9">
    <source>
        <dbReference type="PROSITE" id="PS50928"/>
    </source>
</evidence>
<keyword evidence="6 8" id="KW-1133">Transmembrane helix</keyword>
<dbReference type="InterPro" id="IPR035906">
    <property type="entry name" value="MetI-like_sf"/>
</dbReference>
<accession>A0ABN2CH87</accession>
<dbReference type="CDD" id="cd06261">
    <property type="entry name" value="TM_PBP2"/>
    <property type="match status" value="1"/>
</dbReference>
<dbReference type="Pfam" id="PF00528">
    <property type="entry name" value="BPD_transp_1"/>
    <property type="match status" value="1"/>
</dbReference>
<evidence type="ECO:0000256" key="5">
    <source>
        <dbReference type="ARBA" id="ARBA00022970"/>
    </source>
</evidence>
<evidence type="ECO:0000256" key="3">
    <source>
        <dbReference type="ARBA" id="ARBA00022475"/>
    </source>
</evidence>
<dbReference type="EMBL" id="BAAAQD010000027">
    <property type="protein sequence ID" value="GAA1558689.1"/>
    <property type="molecule type" value="Genomic_DNA"/>
</dbReference>